<proteinExistence type="predicted"/>
<evidence type="ECO:0000259" key="2">
    <source>
        <dbReference type="Pfam" id="PF07940"/>
    </source>
</evidence>
<comment type="caution">
    <text evidence="3">The sequence shown here is derived from an EMBL/GenBank/DDBJ whole genome shotgun (WGS) entry which is preliminary data.</text>
</comment>
<dbReference type="GO" id="GO:0016829">
    <property type="term" value="F:lyase activity"/>
    <property type="evidence" value="ECO:0007669"/>
    <property type="project" value="InterPro"/>
</dbReference>
<dbReference type="InterPro" id="IPR008929">
    <property type="entry name" value="Chondroitin_lyas"/>
</dbReference>
<dbReference type="GO" id="GO:0030313">
    <property type="term" value="C:cell envelope"/>
    <property type="evidence" value="ECO:0007669"/>
    <property type="project" value="UniProtKB-SubCell"/>
</dbReference>
<dbReference type="RefSeq" id="WP_167035256.1">
    <property type="nucleotide sequence ID" value="NZ_BAAANA010000002.1"/>
</dbReference>
<name>A0A7Y2LZY1_9MICO</name>
<comment type="subcellular location">
    <subcellularLocation>
        <location evidence="1">Cell envelope</location>
    </subcellularLocation>
</comment>
<protein>
    <recommendedName>
        <fullName evidence="2">Heparinase II/III-like C-terminal domain-containing protein</fullName>
    </recommendedName>
</protein>
<dbReference type="SUPFAM" id="SSF48230">
    <property type="entry name" value="Chondroitin AC/alginate lyase"/>
    <property type="match status" value="1"/>
</dbReference>
<keyword evidence="4" id="KW-1185">Reference proteome</keyword>
<gene>
    <name evidence="3" type="ORF">HLA99_07195</name>
</gene>
<dbReference type="Pfam" id="PF07940">
    <property type="entry name" value="Hepar_II_III_C"/>
    <property type="match status" value="1"/>
</dbReference>
<accession>A0A7Y2LZY1</accession>
<dbReference type="AlphaFoldDB" id="A0A7Y2LZY1"/>
<reference evidence="3 4" key="1">
    <citation type="submission" date="2020-05" db="EMBL/GenBank/DDBJ databases">
        <title>MicrobeNet Type strains.</title>
        <authorList>
            <person name="Nicholson A.C."/>
        </authorList>
    </citation>
    <scope>NUCLEOTIDE SEQUENCE [LARGE SCALE GENOMIC DNA]</scope>
    <source>
        <strain evidence="3 4">JCM 14282</strain>
    </source>
</reference>
<organism evidence="3 4">
    <name type="scientific">Microbacterium ulmi</name>
    <dbReference type="NCBI Taxonomy" id="179095"/>
    <lineage>
        <taxon>Bacteria</taxon>
        <taxon>Bacillati</taxon>
        <taxon>Actinomycetota</taxon>
        <taxon>Actinomycetes</taxon>
        <taxon>Micrococcales</taxon>
        <taxon>Microbacteriaceae</taxon>
        <taxon>Microbacterium</taxon>
    </lineage>
</organism>
<feature type="domain" description="Heparinase II/III-like C-terminal" evidence="2">
    <location>
        <begin position="431"/>
        <end position="605"/>
    </location>
</feature>
<sequence>MSTETVAGAGTPLASAFGEDATPAALAAILTAPHRALPVAPAVDRSVWDAVDASDVRARAEADLATPWPVPLASAAARVHRDGDRSAWEGAAFARQDRLSRATVVAAATLEERWIDEVVDGIQLLCEQSSWCWPAHDDAFARRGVVLATVTDPFVDLGAGEVVGQLAWIDHVLGTHLDARAPGVRERIRHEARARVVDPFVTRRDWHWLGLDGDVHNWNPWIHGNVLVAALRLLDGDGEAALRARTVALVIEGLDRYVASLPADGAIDEGYSYWWNGACRALEGLDLLAHATDGRLSAADAVPALRETVAFPHRMHLGGDWYLNLADGPARPTPDQPWQALHRAAVRIGDDDARRHAASHRARPPHEAAGLGRLLRALTDPDWSVAGPTRPEAPRARGGSAASVAAPPLVRDVWLPSTQVLIARERAGSADGLTLAIKGGHNGEHHNHNDVGSFVVASDGVPVLVDAGRPTYTAATFGPDRYAIWTMQSSWHNVPEIRGIAQSAGAASRARDVTATATDAAASLSLEIAGAYPAAGLRGWRRTATLDRRTGGVRIDDEWDLEPWTGAHEPETTVRMLVAGQVALGAGTARITPLDGASPVVLRWHADVDARTIVRDLDDPLLTDVWGARLTRIDLVVTQRRRLSVTVEKDLSTLEDER</sequence>
<evidence type="ECO:0000256" key="1">
    <source>
        <dbReference type="ARBA" id="ARBA00004196"/>
    </source>
</evidence>
<evidence type="ECO:0000313" key="3">
    <source>
        <dbReference type="EMBL" id="NNH03632.1"/>
    </source>
</evidence>
<evidence type="ECO:0000313" key="4">
    <source>
        <dbReference type="Proteomes" id="UP000543598"/>
    </source>
</evidence>
<dbReference type="Gene3D" id="1.50.10.100">
    <property type="entry name" value="Chondroitin AC/alginate lyase"/>
    <property type="match status" value="1"/>
</dbReference>
<dbReference type="Proteomes" id="UP000543598">
    <property type="component" value="Unassembled WGS sequence"/>
</dbReference>
<dbReference type="EMBL" id="JABEMB010000007">
    <property type="protein sequence ID" value="NNH03632.1"/>
    <property type="molecule type" value="Genomic_DNA"/>
</dbReference>
<dbReference type="InterPro" id="IPR012480">
    <property type="entry name" value="Hepar_II_III_C"/>
</dbReference>
<dbReference type="Gene3D" id="2.70.98.70">
    <property type="match status" value="1"/>
</dbReference>